<proteinExistence type="inferred from homology"/>
<dbReference type="Pfam" id="PF00763">
    <property type="entry name" value="THF_DHG_CYH"/>
    <property type="match status" value="1"/>
</dbReference>
<dbReference type="PANTHER" id="PTHR48099:SF5">
    <property type="entry name" value="C-1-TETRAHYDROFOLATE SYNTHASE, CYTOPLASMIC"/>
    <property type="match status" value="1"/>
</dbReference>
<keyword evidence="2" id="KW-0554">One-carbon metabolism</keyword>
<comment type="pathway">
    <text evidence="1">One-carbon metabolism; tetrahydrofolate interconversion.</text>
</comment>
<protein>
    <recommendedName>
        <fullName evidence="11">Methenyltetrahydrofolate cyclohydrolase</fullName>
    </recommendedName>
</protein>
<reference evidence="9" key="1">
    <citation type="submission" date="2021-02" db="EMBL/GenBank/DDBJ databases">
        <authorList>
            <person name="Nowell W R."/>
        </authorList>
    </citation>
    <scope>NUCLEOTIDE SEQUENCE</scope>
</reference>
<dbReference type="Pfam" id="PF02882">
    <property type="entry name" value="THF_DHG_CYH_C"/>
    <property type="match status" value="1"/>
</dbReference>
<evidence type="ECO:0000256" key="3">
    <source>
        <dbReference type="ARBA" id="ARBA00022801"/>
    </source>
</evidence>
<dbReference type="PRINTS" id="PR00085">
    <property type="entry name" value="THFDHDRGNASE"/>
</dbReference>
<dbReference type="HAMAP" id="MF_01576">
    <property type="entry name" value="THF_DHG_CYH"/>
    <property type="match status" value="1"/>
</dbReference>
<dbReference type="GO" id="GO:0005829">
    <property type="term" value="C:cytosol"/>
    <property type="evidence" value="ECO:0007669"/>
    <property type="project" value="TreeGrafter"/>
</dbReference>
<evidence type="ECO:0000256" key="4">
    <source>
        <dbReference type="ARBA" id="ARBA00022857"/>
    </source>
</evidence>
<evidence type="ECO:0000256" key="6">
    <source>
        <dbReference type="ARBA" id="ARBA00023268"/>
    </source>
</evidence>
<sequence length="349" mass="38643">MTDGAPVRITGSKVSAINQSSTSYDLQSDSFSHKQDTAQTVHQKNNNILYGKPIARRILNECQNECAEFVNKYQCRPRLVTVLVGGNESSKLYVRNKQRIAEHVGIDFQVINQLMHTTPSQLINTIQSLNNDDSVDGIILQLPLPLHLIDKTEQFIDIIRADKDVDAHTSSNGYLYRQSPPPLVTIPVVAAVREMLLEIGEPLQGKDVVVIGRSKYVGTPLALMLSQSSTTAKNSLVSGATVTICHRHTHLSNLTWYCKNADVIVSAVGRPKLITQRMVKKDAIVIDVGISKSWTDKAVAQNKQFVGDVDFHDVQRVARWITPVPGGVGQVTIACLISNLLRLARHRRQ</sequence>
<dbReference type="Proteomes" id="UP000663828">
    <property type="component" value="Unassembled WGS sequence"/>
</dbReference>
<accession>A0A814VIM6</accession>
<name>A0A814VIM6_ADIRI</name>
<keyword evidence="5" id="KW-0560">Oxidoreductase</keyword>
<dbReference type="PANTHER" id="PTHR48099">
    <property type="entry name" value="C-1-TETRAHYDROFOLATE SYNTHASE, CYTOPLASMIC-RELATED"/>
    <property type="match status" value="1"/>
</dbReference>
<dbReference type="InterPro" id="IPR036291">
    <property type="entry name" value="NAD(P)-bd_dom_sf"/>
</dbReference>
<dbReference type="InterPro" id="IPR046346">
    <property type="entry name" value="Aminoacid_DH-like_N_sf"/>
</dbReference>
<dbReference type="Gene3D" id="3.40.50.10860">
    <property type="entry name" value="Leucine Dehydrogenase, chain A, domain 1"/>
    <property type="match status" value="1"/>
</dbReference>
<evidence type="ECO:0000313" key="9">
    <source>
        <dbReference type="EMBL" id="CAF1185946.1"/>
    </source>
</evidence>
<gene>
    <name evidence="9" type="ORF">XAT740_LOCUS22840</name>
</gene>
<evidence type="ECO:0000259" key="7">
    <source>
        <dbReference type="Pfam" id="PF00763"/>
    </source>
</evidence>
<keyword evidence="6" id="KW-0511">Multifunctional enzyme</keyword>
<dbReference type="InterPro" id="IPR020631">
    <property type="entry name" value="THF_DH/CycHdrlase_NAD-bd_dom"/>
</dbReference>
<dbReference type="InterPro" id="IPR020630">
    <property type="entry name" value="THF_DH/CycHdrlase_cat_dom"/>
</dbReference>
<dbReference type="GO" id="GO:0004488">
    <property type="term" value="F:methylenetetrahydrofolate dehydrogenase (NADP+) activity"/>
    <property type="evidence" value="ECO:0007669"/>
    <property type="project" value="InterPro"/>
</dbReference>
<organism evidence="9 10">
    <name type="scientific">Adineta ricciae</name>
    <name type="common">Rotifer</name>
    <dbReference type="NCBI Taxonomy" id="249248"/>
    <lineage>
        <taxon>Eukaryota</taxon>
        <taxon>Metazoa</taxon>
        <taxon>Spiralia</taxon>
        <taxon>Gnathifera</taxon>
        <taxon>Rotifera</taxon>
        <taxon>Eurotatoria</taxon>
        <taxon>Bdelloidea</taxon>
        <taxon>Adinetida</taxon>
        <taxon>Adinetidae</taxon>
        <taxon>Adineta</taxon>
    </lineage>
</organism>
<evidence type="ECO:0000256" key="5">
    <source>
        <dbReference type="ARBA" id="ARBA00023002"/>
    </source>
</evidence>
<dbReference type="CDD" id="cd01080">
    <property type="entry name" value="NAD_bind_m-THF_DH_Cyclohyd"/>
    <property type="match status" value="1"/>
</dbReference>
<feature type="domain" description="Tetrahydrofolate dehydrogenase/cyclohydrolase NAD(P)-binding" evidence="8">
    <location>
        <begin position="190"/>
        <end position="346"/>
    </location>
</feature>
<dbReference type="SUPFAM" id="SSF53223">
    <property type="entry name" value="Aminoacid dehydrogenase-like, N-terminal domain"/>
    <property type="match status" value="1"/>
</dbReference>
<dbReference type="Gene3D" id="3.40.50.720">
    <property type="entry name" value="NAD(P)-binding Rossmann-like Domain"/>
    <property type="match status" value="1"/>
</dbReference>
<dbReference type="GO" id="GO:0035999">
    <property type="term" value="P:tetrahydrofolate interconversion"/>
    <property type="evidence" value="ECO:0007669"/>
    <property type="project" value="TreeGrafter"/>
</dbReference>
<evidence type="ECO:0000313" key="10">
    <source>
        <dbReference type="Proteomes" id="UP000663828"/>
    </source>
</evidence>
<dbReference type="InterPro" id="IPR000672">
    <property type="entry name" value="THF_DH/CycHdrlase"/>
</dbReference>
<evidence type="ECO:0000259" key="8">
    <source>
        <dbReference type="Pfam" id="PF02882"/>
    </source>
</evidence>
<keyword evidence="4" id="KW-0521">NADP</keyword>
<evidence type="ECO:0000256" key="2">
    <source>
        <dbReference type="ARBA" id="ARBA00022563"/>
    </source>
</evidence>
<feature type="domain" description="Tetrahydrofolate dehydrogenase/cyclohydrolase catalytic" evidence="7">
    <location>
        <begin position="49"/>
        <end position="166"/>
    </location>
</feature>
<evidence type="ECO:0000256" key="1">
    <source>
        <dbReference type="ARBA" id="ARBA00004777"/>
    </source>
</evidence>
<keyword evidence="3" id="KW-0378">Hydrolase</keyword>
<dbReference type="SUPFAM" id="SSF51735">
    <property type="entry name" value="NAD(P)-binding Rossmann-fold domains"/>
    <property type="match status" value="1"/>
</dbReference>
<comment type="caution">
    <text evidence="9">The sequence shown here is derived from an EMBL/GenBank/DDBJ whole genome shotgun (WGS) entry which is preliminary data.</text>
</comment>
<dbReference type="EMBL" id="CAJNOR010001700">
    <property type="protein sequence ID" value="CAF1185946.1"/>
    <property type="molecule type" value="Genomic_DNA"/>
</dbReference>
<dbReference type="AlphaFoldDB" id="A0A814VIM6"/>
<dbReference type="GO" id="GO:0004477">
    <property type="term" value="F:methenyltetrahydrofolate cyclohydrolase activity"/>
    <property type="evidence" value="ECO:0007669"/>
    <property type="project" value="TreeGrafter"/>
</dbReference>
<keyword evidence="10" id="KW-1185">Reference proteome</keyword>
<evidence type="ECO:0008006" key="11">
    <source>
        <dbReference type="Google" id="ProtNLM"/>
    </source>
</evidence>